<evidence type="ECO:0000313" key="2">
    <source>
        <dbReference type="EnsemblMetazoa" id="XP_014250795.1"/>
    </source>
</evidence>
<dbReference type="EnsemblMetazoa" id="XM_014395309.2">
    <property type="protein sequence ID" value="XP_014250795.1"/>
    <property type="gene ID" value="LOC106667394"/>
</dbReference>
<feature type="compositionally biased region" description="Polar residues" evidence="1">
    <location>
        <begin position="1"/>
        <end position="10"/>
    </location>
</feature>
<dbReference type="InterPro" id="IPR001753">
    <property type="entry name" value="Enoyl-CoA_hydra/iso"/>
</dbReference>
<feature type="compositionally biased region" description="Low complexity" evidence="1">
    <location>
        <begin position="187"/>
        <end position="197"/>
    </location>
</feature>
<dbReference type="SUPFAM" id="SSF52096">
    <property type="entry name" value="ClpP/crotonase"/>
    <property type="match status" value="1"/>
</dbReference>
<dbReference type="Proteomes" id="UP000494040">
    <property type="component" value="Unassembled WGS sequence"/>
</dbReference>
<feature type="region of interest" description="Disordered" evidence="1">
    <location>
        <begin position="270"/>
        <end position="335"/>
    </location>
</feature>
<evidence type="ECO:0000313" key="3">
    <source>
        <dbReference type="Proteomes" id="UP000494040"/>
    </source>
</evidence>
<dbReference type="InterPro" id="IPR051053">
    <property type="entry name" value="ECH/Chromodomain_protein"/>
</dbReference>
<feature type="compositionally biased region" description="Basic and acidic residues" evidence="1">
    <location>
        <begin position="231"/>
        <end position="241"/>
    </location>
</feature>
<feature type="compositionally biased region" description="Basic and acidic residues" evidence="1">
    <location>
        <begin position="532"/>
        <end position="543"/>
    </location>
</feature>
<feature type="compositionally biased region" description="Basic and acidic residues" evidence="1">
    <location>
        <begin position="278"/>
        <end position="297"/>
    </location>
</feature>
<dbReference type="Pfam" id="PF00378">
    <property type="entry name" value="ECH_1"/>
    <property type="match status" value="1"/>
</dbReference>
<dbReference type="Gene3D" id="3.90.226.10">
    <property type="entry name" value="2-enoyl-CoA Hydratase, Chain A, domain 1"/>
    <property type="match status" value="1"/>
</dbReference>
<dbReference type="GeneID" id="106667394"/>
<feature type="region of interest" description="Disordered" evidence="1">
    <location>
        <begin position="170"/>
        <end position="256"/>
    </location>
</feature>
<dbReference type="InterPro" id="IPR029045">
    <property type="entry name" value="ClpP/crotonase-like_dom_sf"/>
</dbReference>
<feature type="compositionally biased region" description="Low complexity" evidence="1">
    <location>
        <begin position="318"/>
        <end position="332"/>
    </location>
</feature>
<keyword evidence="3" id="KW-1185">Reference proteome</keyword>
<feature type="compositionally biased region" description="Basic and acidic residues" evidence="1">
    <location>
        <begin position="563"/>
        <end position="574"/>
    </location>
</feature>
<accession>A0A8I6RTS1</accession>
<name>A0A8I6RTS1_CIMLE</name>
<dbReference type="InterPro" id="IPR014748">
    <property type="entry name" value="Enoyl-CoA_hydra_C"/>
</dbReference>
<protein>
    <submittedName>
        <fullName evidence="2">Uncharacterized protein</fullName>
    </submittedName>
</protein>
<dbReference type="PANTHER" id="PTHR43684">
    <property type="match status" value="1"/>
</dbReference>
<dbReference type="CDD" id="cd06558">
    <property type="entry name" value="crotonase-like"/>
    <property type="match status" value="1"/>
</dbReference>
<dbReference type="RefSeq" id="XP_014250795.1">
    <property type="nucleotide sequence ID" value="XM_014395309.2"/>
</dbReference>
<evidence type="ECO:0000256" key="1">
    <source>
        <dbReference type="SAM" id="MobiDB-lite"/>
    </source>
</evidence>
<dbReference type="Gene3D" id="1.10.12.10">
    <property type="entry name" value="Lyase 2-enoyl-coa Hydratase, Chain A, domain 2"/>
    <property type="match status" value="1"/>
</dbReference>
<feature type="region of interest" description="Disordered" evidence="1">
    <location>
        <begin position="1"/>
        <end position="43"/>
    </location>
</feature>
<dbReference type="AlphaFoldDB" id="A0A8I6RTS1"/>
<feature type="compositionally biased region" description="Basic residues" evidence="1">
    <location>
        <begin position="242"/>
        <end position="252"/>
    </location>
</feature>
<sequence length="845" mass="94048">MANNCSSNSVAMELESQDKKPDEQNGISKSQPKFVETPQHIDNEKAKMLLKPRKLPCASQVPTHEEIAQEILARAEKKRQYYPDGVDVLVAMKSPSQLRNFNQDIPLPPPPKITKVRDKNKVTLDATELLSILEDGAETHYVEKPKPKVWSKGRGIKDLNIDPELEKSLAMQQLMEFSRKRGRPKQSETNNNNSKNSEQPKRKEAKKPANRELQNLLQDEGAVNMLYSVEKGGDEGKERLLSSKRRQKKVLKKKAEEVKEAILGSAVSTTTGVTLRNQRQEKVRKASVDSVESEHSANNDFNFPAPAEASKIIRRHSSSSSYSSRGSSPTRRLSIDFEKSPAVQELPKEERATIKMSERAEKLIEMKCKELNLQREHSVIIKQLVQEKKNGLKERLQTEFTTKFRAAVNSPVTMSSPVVPVKPSAIPKSPSSSPSKPVWKVVEEDWESFDETSDVDGDTAPAPLPLKPGVHEIIKQGLASVMKTEQDKIQSKALKKPAVLNSKKISNLQVNKIMTLQGEKKSVNKQASDVNPDVKEPAKDKPTEPSSPKKTFLVNSVPLSKPQEQKKDDNRDSKTSINLLKGPFPGSDVRLEKLETIMRVNISPQATRLPQSFNAKVLGELCQALDFLSSEHSTTAIILNSSAVKGIYCNGIDLPSLLSPDLEKRKILASQTALALRDFICKLCMIGRPVLTAVSGKAIGLGVIMLAYCDYVISDETATFYTPYSRLGYLPEAAATLALPHVIGHRRATSLLLGCAQMDSSEAEQCGLVSKVVPRIVLESRLMEVANTITKQSIQSMISTKALLMHTLRTRLTSVLNMEVRMLEQHWTSDDCQLRIKELQDNPIF</sequence>
<proteinExistence type="predicted"/>
<dbReference type="OrthoDB" id="6357915at2759"/>
<organism evidence="2 3">
    <name type="scientific">Cimex lectularius</name>
    <name type="common">Bed bug</name>
    <name type="synonym">Acanthia lectularia</name>
    <dbReference type="NCBI Taxonomy" id="79782"/>
    <lineage>
        <taxon>Eukaryota</taxon>
        <taxon>Metazoa</taxon>
        <taxon>Ecdysozoa</taxon>
        <taxon>Arthropoda</taxon>
        <taxon>Hexapoda</taxon>
        <taxon>Insecta</taxon>
        <taxon>Pterygota</taxon>
        <taxon>Neoptera</taxon>
        <taxon>Paraneoptera</taxon>
        <taxon>Hemiptera</taxon>
        <taxon>Heteroptera</taxon>
        <taxon>Panheteroptera</taxon>
        <taxon>Cimicomorpha</taxon>
        <taxon>Cimicidae</taxon>
        <taxon>Cimex</taxon>
    </lineage>
</organism>
<feature type="region of interest" description="Disordered" evidence="1">
    <location>
        <begin position="519"/>
        <end position="581"/>
    </location>
</feature>
<dbReference type="PANTHER" id="PTHR43684:SF13">
    <property type="entry name" value="CHROMODOMAIN Y-LIKE PROTEIN"/>
    <property type="match status" value="1"/>
</dbReference>
<feature type="compositionally biased region" description="Polar residues" evidence="1">
    <location>
        <begin position="544"/>
        <end position="558"/>
    </location>
</feature>
<reference evidence="2" key="1">
    <citation type="submission" date="2022-01" db="UniProtKB">
        <authorList>
            <consortium name="EnsemblMetazoa"/>
        </authorList>
    </citation>
    <scope>IDENTIFICATION</scope>
</reference>
<feature type="compositionally biased region" description="Basic and acidic residues" evidence="1">
    <location>
        <begin position="198"/>
        <end position="210"/>
    </location>
</feature>
<dbReference type="KEGG" id="clec:106667394"/>